<dbReference type="InterPro" id="IPR000847">
    <property type="entry name" value="LysR_HTH_N"/>
</dbReference>
<evidence type="ECO:0000256" key="1">
    <source>
        <dbReference type="ARBA" id="ARBA00009437"/>
    </source>
</evidence>
<comment type="similarity">
    <text evidence="1">Belongs to the LysR transcriptional regulatory family.</text>
</comment>
<keyword evidence="2" id="KW-0805">Transcription regulation</keyword>
<dbReference type="InterPro" id="IPR036390">
    <property type="entry name" value="WH_DNA-bd_sf"/>
</dbReference>
<dbReference type="InterPro" id="IPR036388">
    <property type="entry name" value="WH-like_DNA-bd_sf"/>
</dbReference>
<sequence length="316" mass="34544">MGNRLLDNSWDEYRYFLAVARTGTLSAAAALLGTEHSTVARHIRMLEEELRVPLFHRSNVGYELTEAGQRMLSNAETIESAVVSARSTVVEEQVISGTVRVGAPDGFGTVFLAPRLGALVRKHPGLDIELQATPRLFSLNKREADIVISLSAPEQIRVVSRRLTDYRLYVYGSAEYLRSHAPIETVEDLRTHTVIGYIEDLVFAPHLNYLDVIGPGTEARIRSTGLVAQAHAALGGGGLCILPAFIGSTYPALIPVLPDEVNILGTFHMLIHEDYRKASHVRAVASFIADEVKKSSGLFSDPKPTSRTNLLTGPYG</sequence>
<proteinExistence type="inferred from homology"/>
<evidence type="ECO:0000256" key="3">
    <source>
        <dbReference type="ARBA" id="ARBA00023125"/>
    </source>
</evidence>
<evidence type="ECO:0000256" key="2">
    <source>
        <dbReference type="ARBA" id="ARBA00023015"/>
    </source>
</evidence>
<keyword evidence="4" id="KW-0804">Transcription</keyword>
<feature type="domain" description="HTH lysR-type" evidence="5">
    <location>
        <begin position="14"/>
        <end position="65"/>
    </location>
</feature>
<gene>
    <name evidence="6" type="primary">hdfR_1</name>
    <name evidence="6" type="ORF">AFCDBAGC_0379</name>
</gene>
<evidence type="ECO:0000259" key="5">
    <source>
        <dbReference type="PROSITE" id="PS50931"/>
    </source>
</evidence>
<accession>A0ABQ4QBF4</accession>
<comment type="caution">
    <text evidence="6">The sequence shown here is derived from an EMBL/GenBank/DDBJ whole genome shotgun (WGS) entry which is preliminary data.</text>
</comment>
<dbReference type="PANTHER" id="PTHR30537:SF3">
    <property type="entry name" value="TRANSCRIPTIONAL REGULATORY PROTEIN"/>
    <property type="match status" value="1"/>
</dbReference>
<reference evidence="6 7" key="1">
    <citation type="journal article" date="2021" name="Front. Microbiol.">
        <title>Comprehensive Comparative Genomics and Phenotyping of Methylobacterium Species.</title>
        <authorList>
            <person name="Alessa O."/>
            <person name="Ogura Y."/>
            <person name="Fujitani Y."/>
            <person name="Takami H."/>
            <person name="Hayashi T."/>
            <person name="Sahin N."/>
            <person name="Tani A."/>
        </authorList>
    </citation>
    <scope>NUCLEOTIDE SEQUENCE [LARGE SCALE GENOMIC DNA]</scope>
    <source>
        <strain evidence="6 7">DSM 23679</strain>
    </source>
</reference>
<dbReference type="SUPFAM" id="SSF53850">
    <property type="entry name" value="Periplasmic binding protein-like II"/>
    <property type="match status" value="1"/>
</dbReference>
<dbReference type="InterPro" id="IPR058163">
    <property type="entry name" value="LysR-type_TF_proteobact-type"/>
</dbReference>
<protein>
    <submittedName>
        <fullName evidence="6">HTH-type transcriptional regulator HdfR</fullName>
    </submittedName>
</protein>
<dbReference type="Proteomes" id="UP001055117">
    <property type="component" value="Unassembled WGS sequence"/>
</dbReference>
<dbReference type="EMBL" id="BPQG01000005">
    <property type="protein sequence ID" value="GJD42541.1"/>
    <property type="molecule type" value="Genomic_DNA"/>
</dbReference>
<evidence type="ECO:0000256" key="4">
    <source>
        <dbReference type="ARBA" id="ARBA00023163"/>
    </source>
</evidence>
<dbReference type="PROSITE" id="PS50931">
    <property type="entry name" value="HTH_LYSR"/>
    <property type="match status" value="1"/>
</dbReference>
<dbReference type="SUPFAM" id="SSF46785">
    <property type="entry name" value="Winged helix' DNA-binding domain"/>
    <property type="match status" value="1"/>
</dbReference>
<dbReference type="Gene3D" id="1.10.10.10">
    <property type="entry name" value="Winged helix-like DNA-binding domain superfamily/Winged helix DNA-binding domain"/>
    <property type="match status" value="1"/>
</dbReference>
<dbReference type="Pfam" id="PF03466">
    <property type="entry name" value="LysR_substrate"/>
    <property type="match status" value="1"/>
</dbReference>
<organism evidence="6 7">
    <name type="scientific">Methylobacterium cerastii</name>
    <dbReference type="NCBI Taxonomy" id="932741"/>
    <lineage>
        <taxon>Bacteria</taxon>
        <taxon>Pseudomonadati</taxon>
        <taxon>Pseudomonadota</taxon>
        <taxon>Alphaproteobacteria</taxon>
        <taxon>Hyphomicrobiales</taxon>
        <taxon>Methylobacteriaceae</taxon>
        <taxon>Methylobacterium</taxon>
    </lineage>
</organism>
<dbReference type="Gene3D" id="3.40.190.290">
    <property type="match status" value="1"/>
</dbReference>
<evidence type="ECO:0000313" key="6">
    <source>
        <dbReference type="EMBL" id="GJD42541.1"/>
    </source>
</evidence>
<dbReference type="Pfam" id="PF00126">
    <property type="entry name" value="HTH_1"/>
    <property type="match status" value="1"/>
</dbReference>
<evidence type="ECO:0000313" key="7">
    <source>
        <dbReference type="Proteomes" id="UP001055117"/>
    </source>
</evidence>
<dbReference type="PANTHER" id="PTHR30537">
    <property type="entry name" value="HTH-TYPE TRANSCRIPTIONAL REGULATOR"/>
    <property type="match status" value="1"/>
</dbReference>
<dbReference type="RefSeq" id="WP_238270285.1">
    <property type="nucleotide sequence ID" value="NZ_BPQG01000005.1"/>
</dbReference>
<keyword evidence="7" id="KW-1185">Reference proteome</keyword>
<name>A0ABQ4QBF4_9HYPH</name>
<dbReference type="InterPro" id="IPR005119">
    <property type="entry name" value="LysR_subst-bd"/>
</dbReference>
<keyword evidence="3" id="KW-0238">DNA-binding</keyword>